<feature type="transmembrane region" description="Helical" evidence="1">
    <location>
        <begin position="12"/>
        <end position="35"/>
    </location>
</feature>
<name>A0A914V981_9BILA</name>
<feature type="transmembrane region" description="Helical" evidence="1">
    <location>
        <begin position="76"/>
        <end position="97"/>
    </location>
</feature>
<keyword evidence="2" id="KW-1185">Reference proteome</keyword>
<evidence type="ECO:0000256" key="1">
    <source>
        <dbReference type="SAM" id="Phobius"/>
    </source>
</evidence>
<proteinExistence type="predicted"/>
<keyword evidence="1" id="KW-0812">Transmembrane</keyword>
<dbReference type="SUPFAM" id="SSF50044">
    <property type="entry name" value="SH3-domain"/>
    <property type="match status" value="1"/>
</dbReference>
<feature type="transmembrane region" description="Helical" evidence="1">
    <location>
        <begin position="47"/>
        <end position="70"/>
    </location>
</feature>
<sequence length="176" mass="19974">MRRLEVNNIINYLAFVNMLACLIITLLLIFAAAGCKKWTCYQIMMHSVFMLIMIMQVGMAFANGYFIISGHLFQESYYVILIILNLLSSGLFFCYFWKVYRYNYTARSSSKLDEDTLIDGFVLARATKSFSDSYTSFAFKKNDNVVIFAVGSGGYAHCFANGEIGFAPTNCLQMSK</sequence>
<evidence type="ECO:0000313" key="3">
    <source>
        <dbReference type="WBParaSite" id="PSAMB.scaffold16size125047.g680.t1"/>
    </source>
</evidence>
<dbReference type="WBParaSite" id="PSAMB.scaffold16size125047.g680.t1">
    <property type="protein sequence ID" value="PSAMB.scaffold16size125047.g680.t1"/>
    <property type="gene ID" value="PSAMB.scaffold16size125047.g680"/>
</dbReference>
<reference evidence="3" key="1">
    <citation type="submission" date="2022-11" db="UniProtKB">
        <authorList>
            <consortium name="WormBaseParasite"/>
        </authorList>
    </citation>
    <scope>IDENTIFICATION</scope>
</reference>
<dbReference type="Proteomes" id="UP000887566">
    <property type="component" value="Unplaced"/>
</dbReference>
<keyword evidence="1" id="KW-0472">Membrane</keyword>
<protein>
    <submittedName>
        <fullName evidence="3">Uncharacterized protein</fullName>
    </submittedName>
</protein>
<dbReference type="InterPro" id="IPR036028">
    <property type="entry name" value="SH3-like_dom_sf"/>
</dbReference>
<keyword evidence="1" id="KW-1133">Transmembrane helix</keyword>
<organism evidence="2 3">
    <name type="scientific">Plectus sambesii</name>
    <dbReference type="NCBI Taxonomy" id="2011161"/>
    <lineage>
        <taxon>Eukaryota</taxon>
        <taxon>Metazoa</taxon>
        <taxon>Ecdysozoa</taxon>
        <taxon>Nematoda</taxon>
        <taxon>Chromadorea</taxon>
        <taxon>Plectida</taxon>
        <taxon>Plectina</taxon>
        <taxon>Plectoidea</taxon>
        <taxon>Plectidae</taxon>
        <taxon>Plectus</taxon>
    </lineage>
</organism>
<dbReference type="AlphaFoldDB" id="A0A914V981"/>
<accession>A0A914V981</accession>
<dbReference type="PROSITE" id="PS51257">
    <property type="entry name" value="PROKAR_LIPOPROTEIN"/>
    <property type="match status" value="1"/>
</dbReference>
<evidence type="ECO:0000313" key="2">
    <source>
        <dbReference type="Proteomes" id="UP000887566"/>
    </source>
</evidence>